<dbReference type="GO" id="GO:0016226">
    <property type="term" value="P:iron-sulfur cluster assembly"/>
    <property type="evidence" value="ECO:0007669"/>
    <property type="project" value="TreeGrafter"/>
</dbReference>
<dbReference type="PANTHER" id="PTHR46230:SF7">
    <property type="entry name" value="BOLA-LIKE PROTEIN 1"/>
    <property type="match status" value="1"/>
</dbReference>
<dbReference type="SUPFAM" id="SSF82657">
    <property type="entry name" value="BolA-like"/>
    <property type="match status" value="1"/>
</dbReference>
<dbReference type="RefSeq" id="WP_138575766.1">
    <property type="nucleotide sequence ID" value="NZ_CP040818.1"/>
</dbReference>
<dbReference type="KEGG" id="ppru:FDP22_05935"/>
<dbReference type="PANTHER" id="PTHR46230">
    <property type="match status" value="1"/>
</dbReference>
<protein>
    <submittedName>
        <fullName evidence="2">BolA family transcriptional regulator</fullName>
    </submittedName>
</protein>
<dbReference type="Pfam" id="PF01722">
    <property type="entry name" value="BolA"/>
    <property type="match status" value="1"/>
</dbReference>
<accession>A0A5B8FGY0</accession>
<gene>
    <name evidence="2" type="ORF">FDP22_05935</name>
</gene>
<evidence type="ECO:0000313" key="3">
    <source>
        <dbReference type="Proteomes" id="UP000305888"/>
    </source>
</evidence>
<dbReference type="AlphaFoldDB" id="A0A5B8FGY0"/>
<organism evidence="2 3">
    <name type="scientific">Paroceanicella profunda</name>
    <dbReference type="NCBI Taxonomy" id="2579971"/>
    <lineage>
        <taxon>Bacteria</taxon>
        <taxon>Pseudomonadati</taxon>
        <taxon>Pseudomonadota</taxon>
        <taxon>Alphaproteobacteria</taxon>
        <taxon>Rhodobacterales</taxon>
        <taxon>Paracoccaceae</taxon>
        <taxon>Paroceanicella</taxon>
    </lineage>
</organism>
<dbReference type="Gene3D" id="3.30.300.90">
    <property type="entry name" value="BolA-like"/>
    <property type="match status" value="1"/>
</dbReference>
<name>A0A5B8FGY0_9RHOB</name>
<dbReference type="Proteomes" id="UP000305888">
    <property type="component" value="Chromosome"/>
</dbReference>
<reference evidence="2 3" key="1">
    <citation type="submission" date="2019-06" db="EMBL/GenBank/DDBJ databases">
        <title>Genome sequence of Rhodobacteraceae bacterium D4M1.</title>
        <authorList>
            <person name="Cao J."/>
        </authorList>
    </citation>
    <scope>NUCLEOTIDE SEQUENCE [LARGE SCALE GENOMIC DNA]</scope>
    <source>
        <strain evidence="2 3">D4M1</strain>
    </source>
</reference>
<proteinExistence type="inferred from homology"/>
<comment type="similarity">
    <text evidence="1">Belongs to the BolA/IbaG family.</text>
</comment>
<dbReference type="InterPro" id="IPR002634">
    <property type="entry name" value="BolA"/>
</dbReference>
<evidence type="ECO:0000313" key="2">
    <source>
        <dbReference type="EMBL" id="QDL91368.1"/>
    </source>
</evidence>
<keyword evidence="3" id="KW-1185">Reference proteome</keyword>
<evidence type="ECO:0000256" key="1">
    <source>
        <dbReference type="RuleBase" id="RU003860"/>
    </source>
</evidence>
<dbReference type="OrthoDB" id="9811118at2"/>
<dbReference type="PIRSF" id="PIRSF003113">
    <property type="entry name" value="BolA"/>
    <property type="match status" value="1"/>
</dbReference>
<sequence>MTMADTIRTKLVAAFAPARLDVIDESHHHHGHSGWREGGETHFRVVIRADAFNGQSRVARQRAVNAALREELAGSVHALALDVDGTAAA</sequence>
<dbReference type="InterPro" id="IPR036065">
    <property type="entry name" value="BolA-like_sf"/>
</dbReference>
<dbReference type="EMBL" id="CP040818">
    <property type="protein sequence ID" value="QDL91368.1"/>
    <property type="molecule type" value="Genomic_DNA"/>
</dbReference>